<evidence type="ECO:0000313" key="4">
    <source>
        <dbReference type="Proteomes" id="UP000070444"/>
    </source>
</evidence>
<dbReference type="Proteomes" id="UP000070444">
    <property type="component" value="Unassembled WGS sequence"/>
</dbReference>
<dbReference type="Pfam" id="PF03777">
    <property type="entry name" value="ChpA-C"/>
    <property type="match status" value="1"/>
</dbReference>
<feature type="signal peptide" evidence="1">
    <location>
        <begin position="1"/>
        <end position="15"/>
    </location>
</feature>
<protein>
    <recommendedName>
        <fullName evidence="2">Chaplin domain-containing protein</fullName>
    </recommendedName>
</protein>
<reference evidence="3 4" key="1">
    <citation type="journal article" date="2015" name="Genome Biol. Evol.">
        <title>Phylogenomic analyses indicate that early fungi evolved digesting cell walls of algal ancestors of land plants.</title>
        <authorList>
            <person name="Chang Y."/>
            <person name="Wang S."/>
            <person name="Sekimoto S."/>
            <person name="Aerts A.L."/>
            <person name="Choi C."/>
            <person name="Clum A."/>
            <person name="LaButti K.M."/>
            <person name="Lindquist E.A."/>
            <person name="Yee Ngan C."/>
            <person name="Ohm R.A."/>
            <person name="Salamov A.A."/>
            <person name="Grigoriev I.V."/>
            <person name="Spatafora J.W."/>
            <person name="Berbee M.L."/>
        </authorList>
    </citation>
    <scope>NUCLEOTIDE SEQUENCE [LARGE SCALE GENOMIC DNA]</scope>
    <source>
        <strain evidence="3 4">NRRL 28638</strain>
    </source>
</reference>
<dbReference type="PROSITE" id="PS51884">
    <property type="entry name" value="CHAPLIN"/>
    <property type="match status" value="1"/>
</dbReference>
<accession>A0A137NT82</accession>
<keyword evidence="1" id="KW-0732">Signal</keyword>
<dbReference type="EMBL" id="KQ964792">
    <property type="protein sequence ID" value="KXN65946.1"/>
    <property type="molecule type" value="Genomic_DNA"/>
</dbReference>
<dbReference type="InterPro" id="IPR005528">
    <property type="entry name" value="ChpA-H"/>
</dbReference>
<evidence type="ECO:0000256" key="1">
    <source>
        <dbReference type="SAM" id="SignalP"/>
    </source>
</evidence>
<name>A0A137NT82_CONC2</name>
<evidence type="ECO:0000313" key="3">
    <source>
        <dbReference type="EMBL" id="KXN65946.1"/>
    </source>
</evidence>
<evidence type="ECO:0000259" key="2">
    <source>
        <dbReference type="PROSITE" id="PS51884"/>
    </source>
</evidence>
<organism evidence="3 4">
    <name type="scientific">Conidiobolus coronatus (strain ATCC 28846 / CBS 209.66 / NRRL 28638)</name>
    <name type="common">Delacroixia coronata</name>
    <dbReference type="NCBI Taxonomy" id="796925"/>
    <lineage>
        <taxon>Eukaryota</taxon>
        <taxon>Fungi</taxon>
        <taxon>Fungi incertae sedis</taxon>
        <taxon>Zoopagomycota</taxon>
        <taxon>Entomophthoromycotina</taxon>
        <taxon>Entomophthoromycetes</taxon>
        <taxon>Entomophthorales</taxon>
        <taxon>Ancylistaceae</taxon>
        <taxon>Conidiobolus</taxon>
    </lineage>
</organism>
<feature type="chain" id="PRO_5013085337" description="Chaplin domain-containing protein" evidence="1">
    <location>
        <begin position="16"/>
        <end position="92"/>
    </location>
</feature>
<keyword evidence="4" id="KW-1185">Reference proteome</keyword>
<gene>
    <name evidence="3" type="ORF">CONCODRAFT_12332</name>
</gene>
<proteinExistence type="predicted"/>
<sequence length="92" mass="9758">MQLFYFAALISFLAASPYDSTGDFKSHGDIAGNTVDAPIHAPKNTCNNAAKVIGADGASFDNSCENTAVESDTDAHNNNHNVFGNSWAIHKL</sequence>
<dbReference type="AlphaFoldDB" id="A0A137NT82"/>
<feature type="domain" description="Chaplin" evidence="2">
    <location>
        <begin position="26"/>
        <end position="66"/>
    </location>
</feature>